<sequence>MPFKQFGIIALFAFVSLTGTSVAQAEATDPLPSWNDGASKTAIISFVDKVTEQGGPGFVPEPERIATFDNDGTLWTEQPLYFQGLFALDQIRLQAPQHPEWKTTEPFKSVLAGDTEAVMASGMEGLMKILGVSHTNMTAEEFSASVKTWLASSEHPTKKRPYNELVYQPMLELLDYLRASGFKTFIVSGGGIDFMRVFAEEAYGIPPEQVIGSTLDAKFEMRDGIPTIVKTGDLLLNDDKVGKPVGIYRHIGRRPIFAAGNSDGDLQMLQYTTIARGTEDTLPRFGMIVHHTDADREWAYDRESHIGQLDKGIGEAKQRNWTLVDMKADWKTVYPGE</sequence>
<dbReference type="CDD" id="cd01427">
    <property type="entry name" value="HAD_like"/>
    <property type="match status" value="1"/>
</dbReference>
<organism evidence="1">
    <name type="scientific">marine sediment metagenome</name>
    <dbReference type="NCBI Taxonomy" id="412755"/>
    <lineage>
        <taxon>unclassified sequences</taxon>
        <taxon>metagenomes</taxon>
        <taxon>ecological metagenomes</taxon>
    </lineage>
</organism>
<evidence type="ECO:0008006" key="2">
    <source>
        <dbReference type="Google" id="ProtNLM"/>
    </source>
</evidence>
<dbReference type="SUPFAM" id="SSF56784">
    <property type="entry name" value="HAD-like"/>
    <property type="match status" value="1"/>
</dbReference>
<reference evidence="1" key="1">
    <citation type="journal article" date="2015" name="Nature">
        <title>Complex archaea that bridge the gap between prokaryotes and eukaryotes.</title>
        <authorList>
            <person name="Spang A."/>
            <person name="Saw J.H."/>
            <person name="Jorgensen S.L."/>
            <person name="Zaremba-Niedzwiedzka K."/>
            <person name="Martijn J."/>
            <person name="Lind A.E."/>
            <person name="van Eijk R."/>
            <person name="Schleper C."/>
            <person name="Guy L."/>
            <person name="Ettema T.J."/>
        </authorList>
    </citation>
    <scope>NUCLEOTIDE SEQUENCE</scope>
</reference>
<comment type="caution">
    <text evidence="1">The sequence shown here is derived from an EMBL/GenBank/DDBJ whole genome shotgun (WGS) entry which is preliminary data.</text>
</comment>
<dbReference type="AlphaFoldDB" id="A0A0F9VSI1"/>
<protein>
    <recommendedName>
        <fullName evidence="2">Haloacid dehalogenase-like hydrolase</fullName>
    </recommendedName>
</protein>
<dbReference type="InterPro" id="IPR023214">
    <property type="entry name" value="HAD_sf"/>
</dbReference>
<dbReference type="EMBL" id="LAZR01000010">
    <property type="protein sequence ID" value="KKO08076.1"/>
    <property type="molecule type" value="Genomic_DNA"/>
</dbReference>
<evidence type="ECO:0000313" key="1">
    <source>
        <dbReference type="EMBL" id="KKO08076.1"/>
    </source>
</evidence>
<dbReference type="Gene3D" id="3.40.50.1000">
    <property type="entry name" value="HAD superfamily/HAD-like"/>
    <property type="match status" value="1"/>
</dbReference>
<accession>A0A0F9VSI1</accession>
<proteinExistence type="predicted"/>
<gene>
    <name evidence="1" type="ORF">LCGC14_0047700</name>
</gene>
<dbReference type="InterPro" id="IPR036412">
    <property type="entry name" value="HAD-like_sf"/>
</dbReference>
<name>A0A0F9VSI1_9ZZZZ</name>
<dbReference type="Pfam" id="PF12710">
    <property type="entry name" value="HAD"/>
    <property type="match status" value="1"/>
</dbReference>